<evidence type="ECO:0000256" key="8">
    <source>
        <dbReference type="ARBA" id="ARBA00023077"/>
    </source>
</evidence>
<keyword evidence="18" id="KW-1185">Reference proteome</keyword>
<feature type="short sequence motif" description="TonB box" evidence="12">
    <location>
        <begin position="47"/>
        <end position="53"/>
    </location>
</feature>
<keyword evidence="8 12" id="KW-0798">TonB box</keyword>
<keyword evidence="2 11" id="KW-0813">Transport</keyword>
<evidence type="ECO:0000313" key="17">
    <source>
        <dbReference type="EMBL" id="MXO61337.1"/>
    </source>
</evidence>
<dbReference type="AlphaFoldDB" id="A0A6I4T275"/>
<dbReference type="PROSITE" id="PS52016">
    <property type="entry name" value="TONB_DEPENDENT_REC_3"/>
    <property type="match status" value="1"/>
</dbReference>
<evidence type="ECO:0000256" key="4">
    <source>
        <dbReference type="ARBA" id="ARBA00022496"/>
    </source>
</evidence>
<evidence type="ECO:0000256" key="12">
    <source>
        <dbReference type="PROSITE-ProRule" id="PRU10143"/>
    </source>
</evidence>
<evidence type="ECO:0000256" key="2">
    <source>
        <dbReference type="ARBA" id="ARBA00022448"/>
    </source>
</evidence>
<keyword evidence="4" id="KW-0410">Iron transport</keyword>
<keyword evidence="10 11" id="KW-0998">Cell outer membrane</keyword>
<keyword evidence="5 11" id="KW-0812">Transmembrane</keyword>
<evidence type="ECO:0000256" key="3">
    <source>
        <dbReference type="ARBA" id="ARBA00022452"/>
    </source>
</evidence>
<comment type="similarity">
    <text evidence="11 13">Belongs to the TonB-dependent receptor family.</text>
</comment>
<protein>
    <submittedName>
        <fullName evidence="17">TonB-dependent receptor</fullName>
    </submittedName>
</protein>
<dbReference type="PANTHER" id="PTHR32552">
    <property type="entry name" value="FERRICHROME IRON RECEPTOR-RELATED"/>
    <property type="match status" value="1"/>
</dbReference>
<evidence type="ECO:0000256" key="14">
    <source>
        <dbReference type="SAM" id="SignalP"/>
    </source>
</evidence>
<keyword evidence="14" id="KW-0732">Signal</keyword>
<evidence type="ECO:0000259" key="16">
    <source>
        <dbReference type="Pfam" id="PF07715"/>
    </source>
</evidence>
<accession>A0A6I4T275</accession>
<evidence type="ECO:0000256" key="5">
    <source>
        <dbReference type="ARBA" id="ARBA00022692"/>
    </source>
</evidence>
<evidence type="ECO:0000259" key="15">
    <source>
        <dbReference type="Pfam" id="PF00593"/>
    </source>
</evidence>
<dbReference type="GO" id="GO:0009279">
    <property type="term" value="C:cell outer membrane"/>
    <property type="evidence" value="ECO:0007669"/>
    <property type="project" value="UniProtKB-SubCell"/>
</dbReference>
<evidence type="ECO:0000313" key="18">
    <source>
        <dbReference type="Proteomes" id="UP000433652"/>
    </source>
</evidence>
<dbReference type="PROSITE" id="PS00430">
    <property type="entry name" value="TONB_DEPENDENT_REC_1"/>
    <property type="match status" value="1"/>
</dbReference>
<keyword evidence="3 11" id="KW-1134">Transmembrane beta strand</keyword>
<evidence type="ECO:0000256" key="10">
    <source>
        <dbReference type="ARBA" id="ARBA00023237"/>
    </source>
</evidence>
<dbReference type="Pfam" id="PF00593">
    <property type="entry name" value="TonB_dep_Rec_b-barrel"/>
    <property type="match status" value="1"/>
</dbReference>
<keyword evidence="6" id="KW-0408">Iron</keyword>
<dbReference type="SUPFAM" id="SSF56935">
    <property type="entry name" value="Porins"/>
    <property type="match status" value="1"/>
</dbReference>
<evidence type="ECO:0000256" key="6">
    <source>
        <dbReference type="ARBA" id="ARBA00023004"/>
    </source>
</evidence>
<gene>
    <name evidence="17" type="ORF">GRI89_17475</name>
</gene>
<dbReference type="GO" id="GO:0006826">
    <property type="term" value="P:iron ion transport"/>
    <property type="evidence" value="ECO:0007669"/>
    <property type="project" value="UniProtKB-KW"/>
</dbReference>
<dbReference type="InterPro" id="IPR012910">
    <property type="entry name" value="Plug_dom"/>
</dbReference>
<dbReference type="Pfam" id="PF07715">
    <property type="entry name" value="Plug"/>
    <property type="match status" value="1"/>
</dbReference>
<evidence type="ECO:0000256" key="11">
    <source>
        <dbReference type="PROSITE-ProRule" id="PRU01360"/>
    </source>
</evidence>
<proteinExistence type="inferred from homology"/>
<keyword evidence="9 11" id="KW-0472">Membrane</keyword>
<dbReference type="InterPro" id="IPR039426">
    <property type="entry name" value="TonB-dep_rcpt-like"/>
</dbReference>
<comment type="caution">
    <text evidence="17">The sequence shown here is derived from an EMBL/GenBank/DDBJ whole genome shotgun (WGS) entry which is preliminary data.</text>
</comment>
<evidence type="ECO:0000256" key="7">
    <source>
        <dbReference type="ARBA" id="ARBA00023065"/>
    </source>
</evidence>
<sequence length="816" mass="86779">MEGVMKALKLGIATCAVAWAIANPAAVCAQEAAESDEAAESQAGLNTIVVTAQRREESSQRAAIAIDVVDSAALEAAQVTSPAQLTNLVPSLQVSRQGGGNVSLFLRGVGTFTANPYTDPAVAFNYDGVYISRPSATTGFFYDVERLEVLKGPQGTLYGRNATGGALNVLPVTPRIGETEGYATASYGNYNSVNLQGAINVAVSEDSALRISGTFVDRDPFNADGTGDEKGYGFRGQFAIEPSSDFRLRIAGDYYRRTGVGTGGTITTVVPFNPFTNSFLFIPTGISPSAGTYGPEGAAVLSSSFSPIAGRTLEPLTTLPSLDGNFWGVSAQADLDTGIGTFTAIAAYRGHSTDDVTSGAGFTVIDSQDLDQYSLELRLAGSAGAVDYIVGGYYYDDQVDGHYVPLTQAVNAYQDFTTTTRSLAAFARLNVNVTDQFRIVGGIRYTDDRKTQVGTSEPFLALCGAPTGQCPGAPLLPFSNTADEVIASLGLLPIPFAPPGFYFSLDPAAANSVYVRSPTNINSARSDGKVTWRAAVEYDVAPASLLYASIETGFRSGGLTFSLARPGYGPESITAYTIGSKNRFLDNRLQLNLEAFYWEYRDQQLSHSGTEADGSPAFFTENVGGSTVKGVELEAQFLVTDNTLIGADIQYLDATNDNFVFKNPATANPVLSTPGNPVYIPQVTGCATSGPSGGLWTVDCSGLQASRAPKWTMMFGFQQTIPLGDEKIILGANTRYQSSNYTGFDQILPDFQKSYWVSNAEVSFVGKDEHYRISLYVNNIENDRVQLGSTYSSPIGVVGASFSDPRTYGVRLSGKF</sequence>
<dbReference type="PANTHER" id="PTHR32552:SF81">
    <property type="entry name" value="TONB-DEPENDENT OUTER MEMBRANE RECEPTOR"/>
    <property type="match status" value="1"/>
</dbReference>
<dbReference type="Proteomes" id="UP000433652">
    <property type="component" value="Unassembled WGS sequence"/>
</dbReference>
<dbReference type="InterPro" id="IPR010916">
    <property type="entry name" value="TonB_box_CS"/>
</dbReference>
<feature type="signal peptide" evidence="14">
    <location>
        <begin position="1"/>
        <end position="29"/>
    </location>
</feature>
<reference evidence="17 18" key="1">
    <citation type="submission" date="2019-12" db="EMBL/GenBank/DDBJ databases">
        <title>Genomic-based taxomic classification of the family Erythrobacteraceae.</title>
        <authorList>
            <person name="Xu L."/>
        </authorList>
    </citation>
    <scope>NUCLEOTIDE SEQUENCE [LARGE SCALE GENOMIC DNA]</scope>
    <source>
        <strain evidence="17 18">MCCC 1K01500</strain>
    </source>
</reference>
<keyword evidence="17" id="KW-0675">Receptor</keyword>
<keyword evidence="7" id="KW-0406">Ion transport</keyword>
<feature type="chain" id="PRO_5026013717" evidence="14">
    <location>
        <begin position="30"/>
        <end position="816"/>
    </location>
</feature>
<dbReference type="Gene3D" id="2.40.170.20">
    <property type="entry name" value="TonB-dependent receptor, beta-barrel domain"/>
    <property type="match status" value="2"/>
</dbReference>
<name>A0A6I4T275_9SPHN</name>
<organism evidence="17 18">
    <name type="scientific">Croceibacterium salegens</name>
    <dbReference type="NCBI Taxonomy" id="1737568"/>
    <lineage>
        <taxon>Bacteria</taxon>
        <taxon>Pseudomonadati</taxon>
        <taxon>Pseudomonadota</taxon>
        <taxon>Alphaproteobacteria</taxon>
        <taxon>Sphingomonadales</taxon>
        <taxon>Erythrobacteraceae</taxon>
        <taxon>Croceibacterium</taxon>
    </lineage>
</organism>
<dbReference type="EMBL" id="WTYM01000062">
    <property type="protein sequence ID" value="MXO61337.1"/>
    <property type="molecule type" value="Genomic_DNA"/>
</dbReference>
<evidence type="ECO:0000256" key="9">
    <source>
        <dbReference type="ARBA" id="ARBA00023136"/>
    </source>
</evidence>
<feature type="domain" description="TonB-dependent receptor-like beta-barrel" evidence="15">
    <location>
        <begin position="323"/>
        <end position="780"/>
    </location>
</feature>
<evidence type="ECO:0000256" key="1">
    <source>
        <dbReference type="ARBA" id="ARBA00004571"/>
    </source>
</evidence>
<comment type="subcellular location">
    <subcellularLocation>
        <location evidence="1 11">Cell outer membrane</location>
        <topology evidence="1 11">Multi-pass membrane protein</topology>
    </subcellularLocation>
</comment>
<dbReference type="InterPro" id="IPR000531">
    <property type="entry name" value="Beta-barrel_TonB"/>
</dbReference>
<feature type="domain" description="TonB-dependent receptor plug" evidence="16">
    <location>
        <begin position="60"/>
        <end position="166"/>
    </location>
</feature>
<dbReference type="InterPro" id="IPR036942">
    <property type="entry name" value="Beta-barrel_TonB_sf"/>
</dbReference>
<evidence type="ECO:0000256" key="13">
    <source>
        <dbReference type="RuleBase" id="RU003357"/>
    </source>
</evidence>